<dbReference type="Proteomes" id="UP000198822">
    <property type="component" value="Chromosome I"/>
</dbReference>
<evidence type="ECO:0000256" key="1">
    <source>
        <dbReference type="SAM" id="MobiDB-lite"/>
    </source>
</evidence>
<feature type="transmembrane region" description="Helical" evidence="2">
    <location>
        <begin position="44"/>
        <end position="63"/>
    </location>
</feature>
<evidence type="ECO:0000256" key="2">
    <source>
        <dbReference type="SAM" id="Phobius"/>
    </source>
</evidence>
<organism evidence="3 4">
    <name type="scientific">Agrococcus jejuensis</name>
    <dbReference type="NCBI Taxonomy" id="399736"/>
    <lineage>
        <taxon>Bacteria</taxon>
        <taxon>Bacillati</taxon>
        <taxon>Actinomycetota</taxon>
        <taxon>Actinomycetes</taxon>
        <taxon>Micrococcales</taxon>
        <taxon>Microbacteriaceae</taxon>
        <taxon>Agrococcus</taxon>
    </lineage>
</organism>
<accession>A0A1G8CVQ5</accession>
<feature type="transmembrane region" description="Helical" evidence="2">
    <location>
        <begin position="69"/>
        <end position="89"/>
    </location>
</feature>
<keyword evidence="2" id="KW-1133">Transmembrane helix</keyword>
<gene>
    <name evidence="3" type="ORF">SAMN04489720_1427</name>
</gene>
<dbReference type="EMBL" id="LT629695">
    <property type="protein sequence ID" value="SDH49571.1"/>
    <property type="molecule type" value="Genomic_DNA"/>
</dbReference>
<keyword evidence="2" id="KW-0472">Membrane</keyword>
<feature type="compositionally biased region" description="Basic and acidic residues" evidence="1">
    <location>
        <begin position="7"/>
        <end position="24"/>
    </location>
</feature>
<reference evidence="4" key="1">
    <citation type="submission" date="2016-10" db="EMBL/GenBank/DDBJ databases">
        <authorList>
            <person name="Varghese N."/>
            <person name="Submissions S."/>
        </authorList>
    </citation>
    <scope>NUCLEOTIDE SEQUENCE [LARGE SCALE GENOMIC DNA]</scope>
    <source>
        <strain evidence="4">DSM 22002</strain>
    </source>
</reference>
<dbReference type="AlphaFoldDB" id="A0A1G8CVQ5"/>
<keyword evidence="2" id="KW-0812">Transmembrane</keyword>
<evidence type="ECO:0000313" key="4">
    <source>
        <dbReference type="Proteomes" id="UP000198822"/>
    </source>
</evidence>
<proteinExistence type="predicted"/>
<name>A0A1G8CVQ5_9MICO</name>
<protein>
    <submittedName>
        <fullName evidence="3">Uncharacterized protein</fullName>
    </submittedName>
</protein>
<feature type="region of interest" description="Disordered" evidence="1">
    <location>
        <begin position="1"/>
        <end position="38"/>
    </location>
</feature>
<keyword evidence="4" id="KW-1185">Reference proteome</keyword>
<sequence length="113" mass="11936">MSSLGRDGARDARDGADGDRRPRLPGEGQRPVMPPREHRVPPRWWIVGGLALIVVGVVGLAIMMATSMALPATFVVLMVLVPVGIGVVLRGIALERRAGGPPSPTTPSETPRD</sequence>
<dbReference type="OrthoDB" id="5125410at2"/>
<dbReference type="RefSeq" id="WP_092503708.1">
    <property type="nucleotide sequence ID" value="NZ_LT629695.1"/>
</dbReference>
<evidence type="ECO:0000313" key="3">
    <source>
        <dbReference type="EMBL" id="SDH49571.1"/>
    </source>
</evidence>
<dbReference type="STRING" id="399736.SAMN04489720_1427"/>